<reference evidence="1 2" key="1">
    <citation type="submission" date="2022-08" db="EMBL/GenBank/DDBJ databases">
        <title>Reclassification of Massilia species as members of the genera Telluria, Duganella, Pseudoduganella, Mokoshia gen. nov. and Zemynaea gen. nov. using orthogonal and non-orthogonal genome-based approaches.</title>
        <authorList>
            <person name="Bowman J.P."/>
        </authorList>
    </citation>
    <scope>NUCLEOTIDE SEQUENCE [LARGE SCALE GENOMIC DNA]</scope>
    <source>
        <strain evidence="1 2">JCM 31661</strain>
    </source>
</reference>
<dbReference type="RefSeq" id="WP_258827903.1">
    <property type="nucleotide sequence ID" value="NZ_JANUHA010000006.1"/>
</dbReference>
<gene>
    <name evidence="1" type="ORF">NX780_10965</name>
</gene>
<dbReference type="EMBL" id="JANUHA010000006">
    <property type="protein sequence ID" value="MCS0596872.1"/>
    <property type="molecule type" value="Genomic_DNA"/>
</dbReference>
<name>A0ABT2AKU7_9BURK</name>
<organism evidence="1 2">
    <name type="scientific">Massilia agri</name>
    <dbReference type="NCBI Taxonomy" id="1886785"/>
    <lineage>
        <taxon>Bacteria</taxon>
        <taxon>Pseudomonadati</taxon>
        <taxon>Pseudomonadota</taxon>
        <taxon>Betaproteobacteria</taxon>
        <taxon>Burkholderiales</taxon>
        <taxon>Oxalobacteraceae</taxon>
        <taxon>Telluria group</taxon>
        <taxon>Massilia</taxon>
    </lineage>
</organism>
<proteinExistence type="predicted"/>
<evidence type="ECO:0000313" key="1">
    <source>
        <dbReference type="EMBL" id="MCS0596872.1"/>
    </source>
</evidence>
<protein>
    <submittedName>
        <fullName evidence="1">Immunity 26/phosphotriesterase HocA family protein</fullName>
    </submittedName>
</protein>
<accession>A0ABT2AKU7</accession>
<dbReference type="InterPro" id="IPR029278">
    <property type="entry name" value="Imm26"/>
</dbReference>
<comment type="caution">
    <text evidence="1">The sequence shown here is derived from an EMBL/GenBank/DDBJ whole genome shotgun (WGS) entry which is preliminary data.</text>
</comment>
<dbReference type="Pfam" id="PF15428">
    <property type="entry name" value="Imm26"/>
    <property type="match status" value="1"/>
</dbReference>
<evidence type="ECO:0000313" key="2">
    <source>
        <dbReference type="Proteomes" id="UP001206572"/>
    </source>
</evidence>
<keyword evidence="2" id="KW-1185">Reference proteome</keyword>
<dbReference type="Proteomes" id="UP001206572">
    <property type="component" value="Unassembled WGS sequence"/>
</dbReference>
<sequence>MERQLDVMDTESKRVETGKQRILIGGLVELDLGEGNFAYGRIVSKSELAFYDGLVNGPASSYEAIYTQPIAFIVSVMNSAVRSRRWKIVDQRLLKPELARERQYFMQDILTGQYSIYYSVTGEIHPSCKEMCMNLERAAVWDAQHMEARLRKHFATHR</sequence>